<feature type="chain" id="PRO_5040879324" evidence="1">
    <location>
        <begin position="37"/>
        <end position="599"/>
    </location>
</feature>
<feature type="signal peptide" evidence="1">
    <location>
        <begin position="1"/>
        <end position="36"/>
    </location>
</feature>
<name>A0A9X3PEW8_9ACTN</name>
<proteinExistence type="predicted"/>
<sequence length="599" mass="64043">MRLRTLTRRGRAAALGALALTLTLGLQLLTPGAGQAQTALQIDLAADVGPSNGVGLGFLYGVNGTGSQPPDSLLEPLRMNAYRGGGHVTRGWIQDNYQWGTATQANVDSVISQARRFTAAPYEAQYQAILSDIYGAVGGQPAGTRYPCDNGDCSSWRTFVSGVVTRLRDTGLPIAYDIWNEPDISIFWERPVNGTQYFQMWDTAVQEIRRVDPDAVIVGPSFAFTPDRRPDQWTTWLRHTRDAKTLPDMITNHTLGNIDDPVAVGDATLAALSANGIAPLPLSANEYQPQNMQTANVTAWYLARFAQSDYANAIRGNWVCCLTPNLTGLLTQVNGAWQPTGNYWVMRAYADMTGTLVRTSGQVSGTAISASKDAANERAVAVIGNINGYTGSATVNVTGFSAVPWLTAGGSAHVTVQRIPEQAPLGAPQVVYDQDVNVSSGSVSVPLNFQNGNDAFAVYVTPADGGSGSDDGQLRSAASSRCADVPNSTTANGTQVQIWDCHTGANQRWTYSGGQLSVYSGDSRRCLDVYNNQTTPGTQAIIWTCHTGTNQQWRLNSNGTITSVQSGLCLDVAGAATANGTKLQLWTCNGQANQRWTLT</sequence>
<dbReference type="SUPFAM" id="SSF51445">
    <property type="entry name" value="(Trans)glycosidases"/>
    <property type="match status" value="1"/>
</dbReference>
<dbReference type="RefSeq" id="WP_270120386.1">
    <property type="nucleotide sequence ID" value="NZ_BAAAOM010000001.1"/>
</dbReference>
<dbReference type="InterPro" id="IPR000772">
    <property type="entry name" value="Ricin_B_lectin"/>
</dbReference>
<organism evidence="3 5">
    <name type="scientific">Glycomyces lechevalierae</name>
    <dbReference type="NCBI Taxonomy" id="256034"/>
    <lineage>
        <taxon>Bacteria</taxon>
        <taxon>Bacillati</taxon>
        <taxon>Actinomycetota</taxon>
        <taxon>Actinomycetes</taxon>
        <taxon>Glycomycetales</taxon>
        <taxon>Glycomycetaceae</taxon>
        <taxon>Glycomyces</taxon>
    </lineage>
</organism>
<dbReference type="SMART" id="SM00458">
    <property type="entry name" value="RICIN"/>
    <property type="match status" value="1"/>
</dbReference>
<evidence type="ECO:0000313" key="4">
    <source>
        <dbReference type="EMBL" id="MDR7340995.1"/>
    </source>
</evidence>
<dbReference type="EMBL" id="JAPZVQ010000001">
    <property type="protein sequence ID" value="MDA1384010.1"/>
    <property type="molecule type" value="Genomic_DNA"/>
</dbReference>
<dbReference type="Gene3D" id="2.80.10.50">
    <property type="match status" value="3"/>
</dbReference>
<reference evidence="3" key="1">
    <citation type="submission" date="2022-12" db="EMBL/GenBank/DDBJ databases">
        <title>Gycomyces niveus sp.nov., a novel actinomycete isolated from soil in Shouguang.</title>
        <authorList>
            <person name="Yang X."/>
        </authorList>
    </citation>
    <scope>NUCLEOTIDE SEQUENCE</scope>
    <source>
        <strain evidence="3">DSM 44724</strain>
    </source>
</reference>
<dbReference type="InterPro" id="IPR035992">
    <property type="entry name" value="Ricin_B-like_lectins"/>
</dbReference>
<evidence type="ECO:0000259" key="2">
    <source>
        <dbReference type="SMART" id="SM00458"/>
    </source>
</evidence>
<keyword evidence="1" id="KW-0732">Signal</keyword>
<dbReference type="InterPro" id="IPR017853">
    <property type="entry name" value="GH"/>
</dbReference>
<dbReference type="CDD" id="cd23418">
    <property type="entry name" value="beta-trefoil_Ricin_XLN-like"/>
    <property type="match status" value="1"/>
</dbReference>
<evidence type="ECO:0000256" key="1">
    <source>
        <dbReference type="SAM" id="SignalP"/>
    </source>
</evidence>
<dbReference type="SUPFAM" id="SSF50370">
    <property type="entry name" value="Ricin B-like lectins"/>
    <property type="match status" value="1"/>
</dbReference>
<protein>
    <submittedName>
        <fullName evidence="3">Ricin-type beta-trefoil lectin domain protein</fullName>
    </submittedName>
</protein>
<dbReference type="AlphaFoldDB" id="A0A9X3PEW8"/>
<dbReference type="Proteomes" id="UP001145799">
    <property type="component" value="Unassembled WGS sequence"/>
</dbReference>
<reference evidence="4 6" key="2">
    <citation type="submission" date="2023-07" db="EMBL/GenBank/DDBJ databases">
        <title>Sequencing the genomes of 1000 actinobacteria strains.</title>
        <authorList>
            <person name="Klenk H.-P."/>
        </authorList>
    </citation>
    <scope>NUCLEOTIDE SEQUENCE [LARGE SCALE GENOMIC DNA]</scope>
    <source>
        <strain evidence="4 6">DSM 44724</strain>
    </source>
</reference>
<dbReference type="Proteomes" id="UP001183604">
    <property type="component" value="Unassembled WGS sequence"/>
</dbReference>
<keyword evidence="6" id="KW-1185">Reference proteome</keyword>
<comment type="caution">
    <text evidence="3">The sequence shown here is derived from an EMBL/GenBank/DDBJ whole genome shotgun (WGS) entry which is preliminary data.</text>
</comment>
<gene>
    <name evidence="4" type="ORF">J2S69_004714</name>
    <name evidence="3" type="ORF">O2L01_03345</name>
</gene>
<dbReference type="Pfam" id="PF00652">
    <property type="entry name" value="Ricin_B_lectin"/>
    <property type="match status" value="1"/>
</dbReference>
<evidence type="ECO:0000313" key="3">
    <source>
        <dbReference type="EMBL" id="MDA1384010.1"/>
    </source>
</evidence>
<accession>A0A9X3PEW8</accession>
<dbReference type="PROSITE" id="PS50231">
    <property type="entry name" value="RICIN_B_LECTIN"/>
    <property type="match status" value="1"/>
</dbReference>
<dbReference type="EMBL" id="JAVDYD010000001">
    <property type="protein sequence ID" value="MDR7340995.1"/>
    <property type="molecule type" value="Genomic_DNA"/>
</dbReference>
<dbReference type="Gene3D" id="3.20.20.80">
    <property type="entry name" value="Glycosidases"/>
    <property type="match status" value="1"/>
</dbReference>
<evidence type="ECO:0000313" key="6">
    <source>
        <dbReference type="Proteomes" id="UP001183604"/>
    </source>
</evidence>
<evidence type="ECO:0000313" key="5">
    <source>
        <dbReference type="Proteomes" id="UP001145799"/>
    </source>
</evidence>
<feature type="domain" description="Ricin B lectin" evidence="2">
    <location>
        <begin position="470"/>
        <end position="599"/>
    </location>
</feature>